<name>A0A6I4J332_9SPHN</name>
<reference evidence="2 3" key="1">
    <citation type="submission" date="2019-12" db="EMBL/GenBank/DDBJ databases">
        <authorList>
            <person name="Huq M.A."/>
        </authorList>
    </citation>
    <scope>NUCLEOTIDE SEQUENCE [LARGE SCALE GENOMIC DNA]</scope>
    <source>
        <strain evidence="2 3">MAH-20</strain>
    </source>
</reference>
<dbReference type="AlphaFoldDB" id="A0A6I4J332"/>
<dbReference type="EMBL" id="WQMS01000014">
    <property type="protein sequence ID" value="MVO78736.1"/>
    <property type="molecule type" value="Genomic_DNA"/>
</dbReference>
<evidence type="ECO:0000313" key="3">
    <source>
        <dbReference type="Proteomes" id="UP000441389"/>
    </source>
</evidence>
<dbReference type="RefSeq" id="WP_181599951.1">
    <property type="nucleotide sequence ID" value="NZ_WQMS01000014.1"/>
</dbReference>
<accession>A0A6I4J332</accession>
<comment type="caution">
    <text evidence="2">The sequence shown here is derived from an EMBL/GenBank/DDBJ whole genome shotgun (WGS) entry which is preliminary data.</text>
</comment>
<gene>
    <name evidence="2" type="ORF">GON01_12430</name>
</gene>
<organism evidence="2 3">
    <name type="scientific">Sphingomonas horti</name>
    <dbReference type="NCBI Taxonomy" id="2682842"/>
    <lineage>
        <taxon>Bacteria</taxon>
        <taxon>Pseudomonadati</taxon>
        <taxon>Pseudomonadota</taxon>
        <taxon>Alphaproteobacteria</taxon>
        <taxon>Sphingomonadales</taxon>
        <taxon>Sphingomonadaceae</taxon>
        <taxon>Sphingomonas</taxon>
    </lineage>
</organism>
<sequence>MVSRLAVLIPLGLAAPAAAADPIDAYMELTSVAPKCRQPAGEEIMVCGRRDADRYRVPFLTATPGDPKTRGVPEERALLIAQQSPCDSKGPFLVGCGAVGITVSTRIGSGKVEYRPLAP</sequence>
<feature type="signal peptide" evidence="1">
    <location>
        <begin position="1"/>
        <end position="19"/>
    </location>
</feature>
<proteinExistence type="predicted"/>
<keyword evidence="3" id="KW-1185">Reference proteome</keyword>
<feature type="chain" id="PRO_5026047655" evidence="1">
    <location>
        <begin position="20"/>
        <end position="119"/>
    </location>
</feature>
<evidence type="ECO:0000313" key="2">
    <source>
        <dbReference type="EMBL" id="MVO78736.1"/>
    </source>
</evidence>
<keyword evidence="1" id="KW-0732">Signal</keyword>
<protein>
    <submittedName>
        <fullName evidence="2">Uncharacterized protein</fullName>
    </submittedName>
</protein>
<dbReference type="Proteomes" id="UP000441389">
    <property type="component" value="Unassembled WGS sequence"/>
</dbReference>
<evidence type="ECO:0000256" key="1">
    <source>
        <dbReference type="SAM" id="SignalP"/>
    </source>
</evidence>